<keyword evidence="10" id="KW-0472">Membrane</keyword>
<dbReference type="AlphaFoldDB" id="A0A9Q8YH06"/>
<evidence type="ECO:0000313" key="13">
    <source>
        <dbReference type="Proteomes" id="UP001055460"/>
    </source>
</evidence>
<dbReference type="InterPro" id="IPR011712">
    <property type="entry name" value="Sig_transdc_His_kin_sub3_dim/P"/>
</dbReference>
<keyword evidence="10" id="KW-1133">Transmembrane helix</keyword>
<evidence type="ECO:0000313" key="12">
    <source>
        <dbReference type="EMBL" id="USJ28548.1"/>
    </source>
</evidence>
<evidence type="ECO:0000256" key="3">
    <source>
        <dbReference type="ARBA" id="ARBA00022553"/>
    </source>
</evidence>
<reference evidence="12" key="1">
    <citation type="submission" date="2022-06" db="EMBL/GenBank/DDBJ databases">
        <title>Physiological and biochemical characterization and genomic elucidation of a strain of the genus Ensifer adhaerens M8 that combines arsenic oxidation and chromium reduction.</title>
        <authorList>
            <person name="Li X."/>
            <person name="Yu c."/>
        </authorList>
    </citation>
    <scope>NUCLEOTIDE SEQUENCE</scope>
    <source>
        <strain evidence="12">M8</strain>
        <plasmid evidence="12">pD</plasmid>
    </source>
</reference>
<geneLocation type="plasmid" evidence="12 13">
    <name>pD</name>
</geneLocation>
<sequence>MVHDLTKDISRLPERKTRQGGRDPGWWRNWFGEQTLAFQFVVASGILILIAAGIAGLLITEQVTKNTLNNRAAASALFMQSILSPFAEELGSGRVLSRSSIETLDRMFAAEEFRSRFPHLELWRADGTIVYSTSPELIGKRFDPPSGLVKALEGNVVPDYADLNADEHKARAFTTPYLEIYSPIRMTDNGTVVAVAEIQEESAVLTQEIFDVRLSSWVIIAGASALLLLSLFGIVRRGSITIETQRNKLIQRAEEAERVSEEIRMLRDRARLATVRLTDSNEKLARQIGADLHDGPAQLIGFAVLQLDVVRGSRRKADRESTLEVIGKTLGDAVDEIRMIAKALLLPDIERLDLGKVVVRAARLHETRTGTDVAVDIAPIDLRFPTPIKTCVFRFLQEGLNNAYKHAAANGQKVEVRLEAGSLVVRVLDKGQRNQSSSASKSLGGMGIDGLRQRVESFGGMLSFEYSPAGSELEMELPFDERLMHPLTYRSDATAN</sequence>
<accession>A0A9Q8YH06</accession>
<protein>
    <recommendedName>
        <fullName evidence="2">histidine kinase</fullName>
        <ecNumber evidence="2">2.7.13.3</ecNumber>
    </recommendedName>
</protein>
<dbReference type="GO" id="GO:0005524">
    <property type="term" value="F:ATP binding"/>
    <property type="evidence" value="ECO:0007669"/>
    <property type="project" value="UniProtKB-KW"/>
</dbReference>
<dbReference type="RefSeq" id="WP_252161613.1">
    <property type="nucleotide sequence ID" value="NZ_CP098811.1"/>
</dbReference>
<keyword evidence="12" id="KW-0614">Plasmid</keyword>
<keyword evidence="5" id="KW-0547">Nucleotide-binding</keyword>
<keyword evidence="4" id="KW-0808">Transferase</keyword>
<dbReference type="EMBL" id="CP098811">
    <property type="protein sequence ID" value="USJ28548.1"/>
    <property type="molecule type" value="Genomic_DNA"/>
</dbReference>
<feature type="transmembrane region" description="Helical" evidence="10">
    <location>
        <begin position="36"/>
        <end position="59"/>
    </location>
</feature>
<dbReference type="Gene3D" id="3.30.565.10">
    <property type="entry name" value="Histidine kinase-like ATPase, C-terminal domain"/>
    <property type="match status" value="1"/>
</dbReference>
<keyword evidence="8" id="KW-0902">Two-component regulatory system</keyword>
<feature type="domain" description="Signal transduction histidine kinase subgroup 3 dimerisation and phosphoacceptor" evidence="11">
    <location>
        <begin position="287"/>
        <end position="344"/>
    </location>
</feature>
<dbReference type="Pfam" id="PF07730">
    <property type="entry name" value="HisKA_3"/>
    <property type="match status" value="1"/>
</dbReference>
<evidence type="ECO:0000256" key="10">
    <source>
        <dbReference type="SAM" id="Phobius"/>
    </source>
</evidence>
<evidence type="ECO:0000256" key="6">
    <source>
        <dbReference type="ARBA" id="ARBA00022777"/>
    </source>
</evidence>
<evidence type="ECO:0000256" key="4">
    <source>
        <dbReference type="ARBA" id="ARBA00022679"/>
    </source>
</evidence>
<evidence type="ECO:0000259" key="11">
    <source>
        <dbReference type="Pfam" id="PF07730"/>
    </source>
</evidence>
<evidence type="ECO:0000256" key="5">
    <source>
        <dbReference type="ARBA" id="ARBA00022741"/>
    </source>
</evidence>
<dbReference type="Proteomes" id="UP001055460">
    <property type="component" value="Plasmid pD"/>
</dbReference>
<keyword evidence="6 12" id="KW-0418">Kinase</keyword>
<dbReference type="GO" id="GO:0016020">
    <property type="term" value="C:membrane"/>
    <property type="evidence" value="ECO:0007669"/>
    <property type="project" value="InterPro"/>
</dbReference>
<evidence type="ECO:0000256" key="2">
    <source>
        <dbReference type="ARBA" id="ARBA00012438"/>
    </source>
</evidence>
<gene>
    <name evidence="12" type="ORF">NE863_36105</name>
</gene>
<keyword evidence="7" id="KW-0067">ATP-binding</keyword>
<dbReference type="EC" id="2.7.13.3" evidence="2"/>
<feature type="transmembrane region" description="Helical" evidence="10">
    <location>
        <begin position="214"/>
        <end position="235"/>
    </location>
</feature>
<dbReference type="SUPFAM" id="SSF55874">
    <property type="entry name" value="ATPase domain of HSP90 chaperone/DNA topoisomerase II/histidine kinase"/>
    <property type="match status" value="1"/>
</dbReference>
<organism evidence="12 13">
    <name type="scientific">Ensifer adhaerens</name>
    <name type="common">Sinorhizobium morelense</name>
    <dbReference type="NCBI Taxonomy" id="106592"/>
    <lineage>
        <taxon>Bacteria</taxon>
        <taxon>Pseudomonadati</taxon>
        <taxon>Pseudomonadota</taxon>
        <taxon>Alphaproteobacteria</taxon>
        <taxon>Hyphomicrobiales</taxon>
        <taxon>Rhizobiaceae</taxon>
        <taxon>Sinorhizobium/Ensifer group</taxon>
        <taxon>Ensifer</taxon>
    </lineage>
</organism>
<dbReference type="PANTHER" id="PTHR24421:SF10">
    <property type="entry name" value="NITRATE_NITRITE SENSOR PROTEIN NARQ"/>
    <property type="match status" value="1"/>
</dbReference>
<comment type="catalytic activity">
    <reaction evidence="1">
        <text>ATP + protein L-histidine = ADP + protein N-phospho-L-histidine.</text>
        <dbReference type="EC" id="2.7.13.3"/>
    </reaction>
</comment>
<evidence type="ECO:0000256" key="7">
    <source>
        <dbReference type="ARBA" id="ARBA00022840"/>
    </source>
</evidence>
<dbReference type="GO" id="GO:0000155">
    <property type="term" value="F:phosphorelay sensor kinase activity"/>
    <property type="evidence" value="ECO:0007669"/>
    <property type="project" value="InterPro"/>
</dbReference>
<keyword evidence="3" id="KW-0597">Phosphoprotein</keyword>
<dbReference type="PANTHER" id="PTHR24421">
    <property type="entry name" value="NITRATE/NITRITE SENSOR PROTEIN NARX-RELATED"/>
    <property type="match status" value="1"/>
</dbReference>
<proteinExistence type="predicted"/>
<name>A0A9Q8YH06_ENSAD</name>
<dbReference type="CDD" id="cd16917">
    <property type="entry name" value="HATPase_UhpB-NarQ-NarX-like"/>
    <property type="match status" value="1"/>
</dbReference>
<dbReference type="InterPro" id="IPR036890">
    <property type="entry name" value="HATPase_C_sf"/>
</dbReference>
<dbReference type="InterPro" id="IPR050482">
    <property type="entry name" value="Sensor_HK_TwoCompSys"/>
</dbReference>
<keyword evidence="10" id="KW-0812">Transmembrane</keyword>
<feature type="region of interest" description="Disordered" evidence="9">
    <location>
        <begin position="1"/>
        <end position="21"/>
    </location>
</feature>
<dbReference type="GO" id="GO:0046983">
    <property type="term" value="F:protein dimerization activity"/>
    <property type="evidence" value="ECO:0007669"/>
    <property type="project" value="InterPro"/>
</dbReference>
<evidence type="ECO:0000256" key="8">
    <source>
        <dbReference type="ARBA" id="ARBA00023012"/>
    </source>
</evidence>
<evidence type="ECO:0000256" key="1">
    <source>
        <dbReference type="ARBA" id="ARBA00000085"/>
    </source>
</evidence>
<evidence type="ECO:0000256" key="9">
    <source>
        <dbReference type="SAM" id="MobiDB-lite"/>
    </source>
</evidence>